<evidence type="ECO:0000259" key="5">
    <source>
        <dbReference type="Pfam" id="PF00174"/>
    </source>
</evidence>
<dbReference type="KEGG" id="stae:HNV11_09685"/>
<dbReference type="InterPro" id="IPR036374">
    <property type="entry name" value="OxRdtase_Mopterin-bd_sf"/>
</dbReference>
<dbReference type="Pfam" id="PF03404">
    <property type="entry name" value="Mo-co_dimer"/>
    <property type="match status" value="1"/>
</dbReference>
<dbReference type="CDD" id="cd02110">
    <property type="entry name" value="SO_family_Moco_dimer"/>
    <property type="match status" value="1"/>
</dbReference>
<dbReference type="Gene3D" id="3.90.420.10">
    <property type="entry name" value="Oxidoreductase, molybdopterin-binding domain"/>
    <property type="match status" value="1"/>
</dbReference>
<comment type="cofactor">
    <cofactor evidence="1">
        <name>Mo-molybdopterin</name>
        <dbReference type="ChEBI" id="CHEBI:71302"/>
    </cofactor>
</comment>
<dbReference type="GO" id="GO:0008482">
    <property type="term" value="F:sulfite oxidase activity"/>
    <property type="evidence" value="ECO:0007669"/>
    <property type="project" value="TreeGrafter"/>
</dbReference>
<organism evidence="7 8">
    <name type="scientific">Spirosoma taeanense</name>
    <dbReference type="NCBI Taxonomy" id="2735870"/>
    <lineage>
        <taxon>Bacteria</taxon>
        <taxon>Pseudomonadati</taxon>
        <taxon>Bacteroidota</taxon>
        <taxon>Cytophagia</taxon>
        <taxon>Cytophagales</taxon>
        <taxon>Cytophagaceae</taxon>
        <taxon>Spirosoma</taxon>
    </lineage>
</organism>
<dbReference type="Pfam" id="PF00174">
    <property type="entry name" value="Oxidored_molyb"/>
    <property type="match status" value="1"/>
</dbReference>
<dbReference type="SUPFAM" id="SSF81296">
    <property type="entry name" value="E set domains"/>
    <property type="match status" value="1"/>
</dbReference>
<dbReference type="AlphaFoldDB" id="A0A6M5Y818"/>
<dbReference type="SUPFAM" id="SSF56524">
    <property type="entry name" value="Oxidoreductase molybdopterin-binding domain"/>
    <property type="match status" value="1"/>
</dbReference>
<reference evidence="7 8" key="1">
    <citation type="submission" date="2020-05" db="EMBL/GenBank/DDBJ databases">
        <title>Genome sequencing of Spirosoma sp. TS118.</title>
        <authorList>
            <person name="Lee J.-H."/>
            <person name="Jeong S."/>
            <person name="Zhao L."/>
            <person name="Jung J.-H."/>
            <person name="Kim M.-K."/>
            <person name="Lim S."/>
        </authorList>
    </citation>
    <scope>NUCLEOTIDE SEQUENCE [LARGE SCALE GENOMIC DNA]</scope>
    <source>
        <strain evidence="7 8">TS118</strain>
    </source>
</reference>
<dbReference type="RefSeq" id="WP_171739473.1">
    <property type="nucleotide sequence ID" value="NZ_CP053435.1"/>
</dbReference>
<evidence type="ECO:0000259" key="6">
    <source>
        <dbReference type="Pfam" id="PF03404"/>
    </source>
</evidence>
<evidence type="ECO:0000313" key="7">
    <source>
        <dbReference type="EMBL" id="QJW89634.1"/>
    </source>
</evidence>
<dbReference type="EMBL" id="CP053435">
    <property type="protein sequence ID" value="QJW89634.1"/>
    <property type="molecule type" value="Genomic_DNA"/>
</dbReference>
<feature type="domain" description="Oxidoreductase molybdopterin-binding" evidence="5">
    <location>
        <begin position="95"/>
        <end position="266"/>
    </location>
</feature>
<dbReference type="Gene3D" id="2.60.40.650">
    <property type="match status" value="1"/>
</dbReference>
<evidence type="ECO:0000256" key="2">
    <source>
        <dbReference type="ARBA" id="ARBA00022505"/>
    </source>
</evidence>
<keyword evidence="3" id="KW-0479">Metal-binding</keyword>
<keyword evidence="4" id="KW-0560">Oxidoreductase</keyword>
<dbReference type="InterPro" id="IPR006311">
    <property type="entry name" value="TAT_signal"/>
</dbReference>
<proteinExistence type="predicted"/>
<dbReference type="PANTHER" id="PTHR19372:SF7">
    <property type="entry name" value="SULFITE OXIDASE, MITOCHONDRIAL"/>
    <property type="match status" value="1"/>
</dbReference>
<dbReference type="InterPro" id="IPR014756">
    <property type="entry name" value="Ig_E-set"/>
</dbReference>
<dbReference type="PROSITE" id="PS51318">
    <property type="entry name" value="TAT"/>
    <property type="match status" value="1"/>
</dbReference>
<keyword evidence="2" id="KW-0500">Molybdenum</keyword>
<dbReference type="PRINTS" id="PR00407">
    <property type="entry name" value="EUMOPTERIN"/>
</dbReference>
<dbReference type="GO" id="GO:0030151">
    <property type="term" value="F:molybdenum ion binding"/>
    <property type="evidence" value="ECO:0007669"/>
    <property type="project" value="InterPro"/>
</dbReference>
<dbReference type="InterPro" id="IPR019546">
    <property type="entry name" value="TAT_signal_bac_arc"/>
</dbReference>
<dbReference type="InterPro" id="IPR000572">
    <property type="entry name" value="OxRdtase_Mopterin-bd_dom"/>
</dbReference>
<name>A0A6M5Y818_9BACT</name>
<dbReference type="GO" id="GO:0043546">
    <property type="term" value="F:molybdopterin cofactor binding"/>
    <property type="evidence" value="ECO:0007669"/>
    <property type="project" value="TreeGrafter"/>
</dbReference>
<accession>A0A6M5Y818</accession>
<dbReference type="GO" id="GO:0020037">
    <property type="term" value="F:heme binding"/>
    <property type="evidence" value="ECO:0007669"/>
    <property type="project" value="TreeGrafter"/>
</dbReference>
<evidence type="ECO:0000313" key="8">
    <source>
        <dbReference type="Proteomes" id="UP000502756"/>
    </source>
</evidence>
<evidence type="ECO:0000256" key="1">
    <source>
        <dbReference type="ARBA" id="ARBA00001924"/>
    </source>
</evidence>
<evidence type="ECO:0000256" key="4">
    <source>
        <dbReference type="ARBA" id="ARBA00023002"/>
    </source>
</evidence>
<dbReference type="InterPro" id="IPR008335">
    <property type="entry name" value="Mopterin_OxRdtase_euk"/>
</dbReference>
<gene>
    <name evidence="7" type="ORF">HNV11_09685</name>
</gene>
<evidence type="ECO:0000256" key="3">
    <source>
        <dbReference type="ARBA" id="ARBA00022723"/>
    </source>
</evidence>
<dbReference type="PANTHER" id="PTHR19372">
    <property type="entry name" value="SULFITE REDUCTASE"/>
    <property type="match status" value="1"/>
</dbReference>
<sequence>MALRTPSDNLFDRRGFLKKSSLATLTALLGTEIVFADKLPQHYLPLAFDVDPMAGKNKDLIVLSDKPWNVETPPHLLDDAITPASKLFIRNNGLMPEKIDLSTWTLTINGESVRQSKTYTLSDLKKNFKPYTYQLTLECAGNGRSGYYPQTAGNQWTTGGVGCAEWTGVRLKDVLADVGLKDDAVYIGYYGKDLHLSQDPTKAVISRGVPMRKALENETLLAWAMNGQAIPLVHGAPLRLVAGGWPASASGKWLHTIAVRNKVHDGAKMTGKSYRVPINPVEPGVDPPEDQFRIIESMPVKSLITFPQTGLLVPKSQSADEPVSVNLRGHAWAGDRSVREMHISTDFGATWQRTDLKPPKNRLAWQHWSAVAKLPRPGYYEIWARATDDAGVSQPMVMPQWNPEGYINNACHRIAVKVA</sequence>
<dbReference type="GO" id="GO:0006790">
    <property type="term" value="P:sulfur compound metabolic process"/>
    <property type="evidence" value="ECO:0007669"/>
    <property type="project" value="TreeGrafter"/>
</dbReference>
<dbReference type="InterPro" id="IPR005066">
    <property type="entry name" value="MoCF_OxRdtse_dimer"/>
</dbReference>
<keyword evidence="8" id="KW-1185">Reference proteome</keyword>
<protein>
    <submittedName>
        <fullName evidence="7">Sulfite oxidase</fullName>
    </submittedName>
</protein>
<dbReference type="NCBIfam" id="TIGR01409">
    <property type="entry name" value="TAT_signal_seq"/>
    <property type="match status" value="1"/>
</dbReference>
<dbReference type="Proteomes" id="UP000502756">
    <property type="component" value="Chromosome"/>
</dbReference>
<feature type="domain" description="Moybdenum cofactor oxidoreductase dimerisation" evidence="6">
    <location>
        <begin position="294"/>
        <end position="418"/>
    </location>
</feature>